<reference evidence="9" key="1">
    <citation type="journal article" date="2019" name="Int. J. Syst. Evol. Microbiol.">
        <title>The Global Catalogue of Microorganisms (GCM) 10K type strain sequencing project: providing services to taxonomists for standard genome sequencing and annotation.</title>
        <authorList>
            <consortium name="The Broad Institute Genomics Platform"/>
            <consortium name="The Broad Institute Genome Sequencing Center for Infectious Disease"/>
            <person name="Wu L."/>
            <person name="Ma J."/>
        </authorList>
    </citation>
    <scope>NUCLEOTIDE SEQUENCE [LARGE SCALE GENOMIC DNA]</scope>
    <source>
        <strain evidence="9">CGMCC 1.15044</strain>
    </source>
</reference>
<protein>
    <recommendedName>
        <fullName evidence="2">Glucokinase</fullName>
    </recommendedName>
    <alternativeName>
        <fullName evidence="7">Glucose kinase</fullName>
    </alternativeName>
</protein>
<evidence type="ECO:0000256" key="2">
    <source>
        <dbReference type="ARBA" id="ARBA00014701"/>
    </source>
</evidence>
<dbReference type="SUPFAM" id="SSF53067">
    <property type="entry name" value="Actin-like ATPase domain"/>
    <property type="match status" value="1"/>
</dbReference>
<keyword evidence="5" id="KW-0418">Kinase</keyword>
<dbReference type="Pfam" id="PF00480">
    <property type="entry name" value="ROK"/>
    <property type="match status" value="1"/>
</dbReference>
<keyword evidence="3" id="KW-0808">Transferase</keyword>
<comment type="caution">
    <text evidence="8">The sequence shown here is derived from an EMBL/GenBank/DDBJ whole genome shotgun (WGS) entry which is preliminary data.</text>
</comment>
<evidence type="ECO:0000256" key="3">
    <source>
        <dbReference type="ARBA" id="ARBA00022679"/>
    </source>
</evidence>
<evidence type="ECO:0000256" key="6">
    <source>
        <dbReference type="ARBA" id="ARBA00022840"/>
    </source>
</evidence>
<dbReference type="InterPro" id="IPR000600">
    <property type="entry name" value="ROK"/>
</dbReference>
<evidence type="ECO:0000313" key="9">
    <source>
        <dbReference type="Proteomes" id="UP000609323"/>
    </source>
</evidence>
<dbReference type="EMBL" id="BMHF01000006">
    <property type="protein sequence ID" value="GGA34732.1"/>
    <property type="molecule type" value="Genomic_DNA"/>
</dbReference>
<dbReference type="Proteomes" id="UP000609323">
    <property type="component" value="Unassembled WGS sequence"/>
</dbReference>
<gene>
    <name evidence="8" type="primary">glkA2</name>
    <name evidence="8" type="ORF">GCM10010917_19940</name>
</gene>
<evidence type="ECO:0000256" key="7">
    <source>
        <dbReference type="ARBA" id="ARBA00032386"/>
    </source>
</evidence>
<dbReference type="Gene3D" id="3.30.420.40">
    <property type="match status" value="2"/>
</dbReference>
<evidence type="ECO:0000256" key="4">
    <source>
        <dbReference type="ARBA" id="ARBA00022741"/>
    </source>
</evidence>
<evidence type="ECO:0000256" key="5">
    <source>
        <dbReference type="ARBA" id="ARBA00022777"/>
    </source>
</evidence>
<dbReference type="PANTHER" id="PTHR18964">
    <property type="entry name" value="ROK (REPRESSOR, ORF, KINASE) FAMILY"/>
    <property type="match status" value="1"/>
</dbReference>
<dbReference type="InterPro" id="IPR004654">
    <property type="entry name" value="ROK_glcA"/>
</dbReference>
<keyword evidence="6" id="KW-0067">ATP-binding</keyword>
<keyword evidence="9" id="KW-1185">Reference proteome</keyword>
<evidence type="ECO:0000256" key="1">
    <source>
        <dbReference type="ARBA" id="ARBA00006479"/>
    </source>
</evidence>
<sequence>MDVAMRIGVDIGGTKVSCALVGENKTILSKVSFDTGGGRPYTDVLHDVANSVYSVLDQTGYRLDDVEAIGLGCPGILDQQKGEVIYSNNIAWENVPLVKTLQKYVPKEIYVDNDANCAALGEYLCGASQGTSSSITVTLGTGVGGGIILGGRIHSGFNSAANAIGHMVIVSGGMPCTCGRKGCWESYASITALVRMAEEMAEQFPDSLLAEVKKRSGQFNGKNIFDAARQNDPTALKLLDQYYYFVSEGIIDLINVFQPQMIVIGGGISSEGDYLLLPIIANVKKGVYCKQVPLPQITIAKLNNDAGIIGAAYLKGYQATAVSQGI</sequence>
<name>A0ABQ1G1C5_9BACL</name>
<proteinExistence type="inferred from homology"/>
<dbReference type="PANTHER" id="PTHR18964:SF149">
    <property type="entry name" value="BIFUNCTIONAL UDP-N-ACETYLGLUCOSAMINE 2-EPIMERASE_N-ACETYLMANNOSAMINE KINASE"/>
    <property type="match status" value="1"/>
</dbReference>
<organism evidence="8 9">
    <name type="scientific">Paenibacillus physcomitrellae</name>
    <dbReference type="NCBI Taxonomy" id="1619311"/>
    <lineage>
        <taxon>Bacteria</taxon>
        <taxon>Bacillati</taxon>
        <taxon>Bacillota</taxon>
        <taxon>Bacilli</taxon>
        <taxon>Bacillales</taxon>
        <taxon>Paenibacillaceae</taxon>
        <taxon>Paenibacillus</taxon>
    </lineage>
</organism>
<accession>A0ABQ1G1C5</accession>
<dbReference type="NCBIfam" id="TIGR00744">
    <property type="entry name" value="ROK_glcA_fam"/>
    <property type="match status" value="1"/>
</dbReference>
<evidence type="ECO:0000313" key="8">
    <source>
        <dbReference type="EMBL" id="GGA34732.1"/>
    </source>
</evidence>
<dbReference type="InterPro" id="IPR043129">
    <property type="entry name" value="ATPase_NBD"/>
</dbReference>
<comment type="similarity">
    <text evidence="1">Belongs to the ROK (NagC/XylR) family.</text>
</comment>
<keyword evidence="4" id="KW-0547">Nucleotide-binding</keyword>